<feature type="domain" description="CCHC-type" evidence="2">
    <location>
        <begin position="314"/>
        <end position="330"/>
    </location>
</feature>
<feature type="compositionally biased region" description="Basic and acidic residues" evidence="1">
    <location>
        <begin position="236"/>
        <end position="245"/>
    </location>
</feature>
<dbReference type="Proteomes" id="UP001634394">
    <property type="component" value="Unassembled WGS sequence"/>
</dbReference>
<feature type="compositionally biased region" description="Polar residues" evidence="1">
    <location>
        <begin position="251"/>
        <end position="264"/>
    </location>
</feature>
<name>A0ABD3XAM3_SINWO</name>
<accession>A0ABD3XAM3</accession>
<dbReference type="PANTHER" id="PTHR23095:SF46">
    <property type="entry name" value="GAG PROTEIN"/>
    <property type="match status" value="1"/>
</dbReference>
<dbReference type="SMART" id="SM00343">
    <property type="entry name" value="ZnF_C2HC"/>
    <property type="match status" value="1"/>
</dbReference>
<evidence type="ECO:0000259" key="2">
    <source>
        <dbReference type="SMART" id="SM00343"/>
    </source>
</evidence>
<evidence type="ECO:0000313" key="3">
    <source>
        <dbReference type="EMBL" id="KAL3883309.1"/>
    </source>
</evidence>
<dbReference type="InterPro" id="IPR001878">
    <property type="entry name" value="Znf_CCHC"/>
</dbReference>
<dbReference type="AlphaFoldDB" id="A0ABD3XAM3"/>
<dbReference type="InterPro" id="IPR036875">
    <property type="entry name" value="Znf_CCHC_sf"/>
</dbReference>
<sequence>MEFTDEEVQNILGAFKALKVKPKADTPEDFAKWMAVFTASMGAFPVKEEPASSHATTSIASGHINVTFPHELRISVFSGDSKSEASYELWRYEVTCLQQGSYPHDQVSRAIRRSLRGEAGRITMRLGPTASISEILSKLDSVYSNVDLKETLLDDFYSARQKDNEDIATWSCRLEDLLNRAVQKGLVKTSETNDMLKAMLWTGLKQTLKDVSGHKFDSHKTFDELRVALRRIESEHKQREDELKQNKKTTHLNMASTSTSSQTKEISDLKDLVQQLSQEVNFLKENSVSHMSNKKQSYGSRFRTDNTMKKRDRTCWRCGQVEHIASACRVRLDHSKRDLNSMRPMAGGKQ</sequence>
<gene>
    <name evidence="3" type="ORF">ACJMK2_029585</name>
</gene>
<evidence type="ECO:0000313" key="4">
    <source>
        <dbReference type="Proteomes" id="UP001634394"/>
    </source>
</evidence>
<organism evidence="3 4">
    <name type="scientific">Sinanodonta woodiana</name>
    <name type="common">Chinese pond mussel</name>
    <name type="synonym">Anodonta woodiana</name>
    <dbReference type="NCBI Taxonomy" id="1069815"/>
    <lineage>
        <taxon>Eukaryota</taxon>
        <taxon>Metazoa</taxon>
        <taxon>Spiralia</taxon>
        <taxon>Lophotrochozoa</taxon>
        <taxon>Mollusca</taxon>
        <taxon>Bivalvia</taxon>
        <taxon>Autobranchia</taxon>
        <taxon>Heteroconchia</taxon>
        <taxon>Palaeoheterodonta</taxon>
        <taxon>Unionida</taxon>
        <taxon>Unionoidea</taxon>
        <taxon>Unionidae</taxon>
        <taxon>Unioninae</taxon>
        <taxon>Sinanodonta</taxon>
    </lineage>
</organism>
<dbReference type="PANTHER" id="PTHR23095">
    <property type="entry name" value="PARANEOPLASTIC ANTIGEN"/>
    <property type="match status" value="1"/>
</dbReference>
<keyword evidence="4" id="KW-1185">Reference proteome</keyword>
<evidence type="ECO:0000256" key="1">
    <source>
        <dbReference type="SAM" id="MobiDB-lite"/>
    </source>
</evidence>
<feature type="region of interest" description="Disordered" evidence="1">
    <location>
        <begin position="236"/>
        <end position="266"/>
    </location>
</feature>
<dbReference type="InterPro" id="IPR048270">
    <property type="entry name" value="PNMA_C"/>
</dbReference>
<dbReference type="InterPro" id="IPR026523">
    <property type="entry name" value="PNMA"/>
</dbReference>
<dbReference type="EMBL" id="JBJQND010000003">
    <property type="protein sequence ID" value="KAL3883309.1"/>
    <property type="molecule type" value="Genomic_DNA"/>
</dbReference>
<proteinExistence type="predicted"/>
<comment type="caution">
    <text evidence="3">The sequence shown here is derived from an EMBL/GenBank/DDBJ whole genome shotgun (WGS) entry which is preliminary data.</text>
</comment>
<reference evidence="3 4" key="1">
    <citation type="submission" date="2024-11" db="EMBL/GenBank/DDBJ databases">
        <title>Chromosome-level genome assembly of the freshwater bivalve Anodonta woodiana.</title>
        <authorList>
            <person name="Chen X."/>
        </authorList>
    </citation>
    <scope>NUCLEOTIDE SEQUENCE [LARGE SCALE GENOMIC DNA]</scope>
    <source>
        <strain evidence="3">MN2024</strain>
        <tissue evidence="3">Gills</tissue>
    </source>
</reference>
<protein>
    <recommendedName>
        <fullName evidence="2">CCHC-type domain-containing protein</fullName>
    </recommendedName>
</protein>
<dbReference type="SUPFAM" id="SSF57756">
    <property type="entry name" value="Retrovirus zinc finger-like domains"/>
    <property type="match status" value="1"/>
</dbReference>
<dbReference type="Pfam" id="PF14893">
    <property type="entry name" value="PNMA"/>
    <property type="match status" value="1"/>
</dbReference>